<organism evidence="2 3">
    <name type="scientific">Chaetomium strumarium</name>
    <dbReference type="NCBI Taxonomy" id="1170767"/>
    <lineage>
        <taxon>Eukaryota</taxon>
        <taxon>Fungi</taxon>
        <taxon>Dikarya</taxon>
        <taxon>Ascomycota</taxon>
        <taxon>Pezizomycotina</taxon>
        <taxon>Sordariomycetes</taxon>
        <taxon>Sordariomycetidae</taxon>
        <taxon>Sordariales</taxon>
        <taxon>Chaetomiaceae</taxon>
        <taxon>Chaetomium</taxon>
    </lineage>
</organism>
<proteinExistence type="predicted"/>
<evidence type="ECO:0000313" key="3">
    <source>
        <dbReference type="Proteomes" id="UP001273166"/>
    </source>
</evidence>
<feature type="compositionally biased region" description="Low complexity" evidence="1">
    <location>
        <begin position="7"/>
        <end position="23"/>
    </location>
</feature>
<dbReference type="AlphaFoldDB" id="A0AAJ0GL25"/>
<reference evidence="2" key="2">
    <citation type="submission" date="2023-06" db="EMBL/GenBank/DDBJ databases">
        <authorList>
            <consortium name="Lawrence Berkeley National Laboratory"/>
            <person name="Mondo S.J."/>
            <person name="Hensen N."/>
            <person name="Bonometti L."/>
            <person name="Westerberg I."/>
            <person name="Brannstrom I.O."/>
            <person name="Guillou S."/>
            <person name="Cros-Aarteil S."/>
            <person name="Calhoun S."/>
            <person name="Haridas S."/>
            <person name="Kuo A."/>
            <person name="Pangilinan J."/>
            <person name="Riley R."/>
            <person name="Labutti K."/>
            <person name="Andreopoulos B."/>
            <person name="Lipzen A."/>
            <person name="Chen C."/>
            <person name="Yanf M."/>
            <person name="Daum C."/>
            <person name="Ng V."/>
            <person name="Clum A."/>
            <person name="Steindorff A."/>
            <person name="Ohm R."/>
            <person name="Martin F."/>
            <person name="Silar P."/>
            <person name="Natvig D."/>
            <person name="Lalanne C."/>
            <person name="Gautier V."/>
            <person name="Ament-Velasquez S.L."/>
            <person name="Kruys A."/>
            <person name="Hutchinson M.I."/>
            <person name="Powell A.J."/>
            <person name="Barry K."/>
            <person name="Miller A.N."/>
            <person name="Grigoriev I.V."/>
            <person name="Debuchy R."/>
            <person name="Gladieux P."/>
            <person name="Thoren M.H."/>
            <person name="Johannesson H."/>
        </authorList>
    </citation>
    <scope>NUCLEOTIDE SEQUENCE</scope>
    <source>
        <strain evidence="2">CBS 333.67</strain>
    </source>
</reference>
<keyword evidence="3" id="KW-1185">Reference proteome</keyword>
<name>A0AAJ0GL25_9PEZI</name>
<dbReference type="Proteomes" id="UP001273166">
    <property type="component" value="Unassembled WGS sequence"/>
</dbReference>
<accession>A0AAJ0GL25</accession>
<dbReference type="GeneID" id="87886107"/>
<gene>
    <name evidence="2" type="ORF">B0T15DRAFT_497577</name>
</gene>
<reference evidence="2" key="1">
    <citation type="journal article" date="2023" name="Mol. Phylogenet. Evol.">
        <title>Genome-scale phylogeny and comparative genomics of the fungal order Sordariales.</title>
        <authorList>
            <person name="Hensen N."/>
            <person name="Bonometti L."/>
            <person name="Westerberg I."/>
            <person name="Brannstrom I.O."/>
            <person name="Guillou S."/>
            <person name="Cros-Aarteil S."/>
            <person name="Calhoun S."/>
            <person name="Haridas S."/>
            <person name="Kuo A."/>
            <person name="Mondo S."/>
            <person name="Pangilinan J."/>
            <person name="Riley R."/>
            <person name="LaButti K."/>
            <person name="Andreopoulos B."/>
            <person name="Lipzen A."/>
            <person name="Chen C."/>
            <person name="Yan M."/>
            <person name="Daum C."/>
            <person name="Ng V."/>
            <person name="Clum A."/>
            <person name="Steindorff A."/>
            <person name="Ohm R.A."/>
            <person name="Martin F."/>
            <person name="Silar P."/>
            <person name="Natvig D.O."/>
            <person name="Lalanne C."/>
            <person name="Gautier V."/>
            <person name="Ament-Velasquez S.L."/>
            <person name="Kruys A."/>
            <person name="Hutchinson M.I."/>
            <person name="Powell A.J."/>
            <person name="Barry K."/>
            <person name="Miller A.N."/>
            <person name="Grigoriev I.V."/>
            <person name="Debuchy R."/>
            <person name="Gladieux P."/>
            <person name="Hiltunen Thoren M."/>
            <person name="Johannesson H."/>
        </authorList>
    </citation>
    <scope>NUCLEOTIDE SEQUENCE</scope>
    <source>
        <strain evidence="2">CBS 333.67</strain>
    </source>
</reference>
<dbReference type="RefSeq" id="XP_062717647.1">
    <property type="nucleotide sequence ID" value="XM_062867278.1"/>
</dbReference>
<evidence type="ECO:0000313" key="2">
    <source>
        <dbReference type="EMBL" id="KAK3301867.1"/>
    </source>
</evidence>
<sequence length="96" mass="9726">MSHASSRRASLATPSSSTAPAHAPVVEVELQPESSQPGDEFGHGNTVPSGPSLDTGGNGETESPNLLQPSTPSAAPAGTSATENVWERRVPVPGNK</sequence>
<comment type="caution">
    <text evidence="2">The sequence shown here is derived from an EMBL/GenBank/DDBJ whole genome shotgun (WGS) entry which is preliminary data.</text>
</comment>
<evidence type="ECO:0000256" key="1">
    <source>
        <dbReference type="SAM" id="MobiDB-lite"/>
    </source>
</evidence>
<feature type="region of interest" description="Disordered" evidence="1">
    <location>
        <begin position="1"/>
        <end position="96"/>
    </location>
</feature>
<protein>
    <submittedName>
        <fullName evidence="2">Uncharacterized protein</fullName>
    </submittedName>
</protein>
<dbReference type="EMBL" id="JAUDZG010000008">
    <property type="protein sequence ID" value="KAK3301867.1"/>
    <property type="molecule type" value="Genomic_DNA"/>
</dbReference>
<feature type="compositionally biased region" description="Low complexity" evidence="1">
    <location>
        <begin position="69"/>
        <end position="82"/>
    </location>
</feature>